<name>A0A559KCL4_9BACL</name>
<accession>A0A559KCL4</accession>
<dbReference type="AlphaFoldDB" id="A0A559KCL4"/>
<dbReference type="Proteomes" id="UP000317036">
    <property type="component" value="Unassembled WGS sequence"/>
</dbReference>
<sequence length="176" mass="20158">MGECIHMTQLYALADQYRAFNEFVEAALDQEDLTEDDLQMFIDTLDGIQDALENKVENIAKFMKNIEGDIKAYKEEEKRLAQKRKYLENKFDGLKSYTQSVLEVNGIDKIKAGKFTARLQKNNPSVGVVDETKIPEAYRIPQPDKIDNKSILEDLKAGKEIEGVQLITDKMHLRIS</sequence>
<dbReference type="Pfam" id="PF05565">
    <property type="entry name" value="Sipho_Gp157"/>
    <property type="match status" value="1"/>
</dbReference>
<evidence type="ECO:0000313" key="2">
    <source>
        <dbReference type="EMBL" id="TVY09865.1"/>
    </source>
</evidence>
<feature type="coiled-coil region" evidence="1">
    <location>
        <begin position="63"/>
        <end position="90"/>
    </location>
</feature>
<keyword evidence="3" id="KW-1185">Reference proteome</keyword>
<evidence type="ECO:0000256" key="1">
    <source>
        <dbReference type="SAM" id="Coils"/>
    </source>
</evidence>
<organism evidence="2 3">
    <name type="scientific">Paenibacillus cremeus</name>
    <dbReference type="NCBI Taxonomy" id="2163881"/>
    <lineage>
        <taxon>Bacteria</taxon>
        <taxon>Bacillati</taxon>
        <taxon>Bacillota</taxon>
        <taxon>Bacilli</taxon>
        <taxon>Bacillales</taxon>
        <taxon>Paenibacillaceae</taxon>
        <taxon>Paenibacillus</taxon>
    </lineage>
</organism>
<gene>
    <name evidence="2" type="ORF">FPZ49_10860</name>
</gene>
<protein>
    <submittedName>
        <fullName evidence="2">Siphovirus Gp157 family protein</fullName>
    </submittedName>
</protein>
<dbReference type="EMBL" id="VNJI01000011">
    <property type="protein sequence ID" value="TVY09865.1"/>
    <property type="molecule type" value="Genomic_DNA"/>
</dbReference>
<reference evidence="2 3" key="1">
    <citation type="submission" date="2019-07" db="EMBL/GenBank/DDBJ databases">
        <authorList>
            <person name="Kim J."/>
        </authorList>
    </citation>
    <scope>NUCLEOTIDE SEQUENCE [LARGE SCALE GENOMIC DNA]</scope>
    <source>
        <strain evidence="2 3">JC52</strain>
    </source>
</reference>
<dbReference type="InterPro" id="IPR008840">
    <property type="entry name" value="Sipho_Gp157"/>
</dbReference>
<evidence type="ECO:0000313" key="3">
    <source>
        <dbReference type="Proteomes" id="UP000317036"/>
    </source>
</evidence>
<proteinExistence type="predicted"/>
<comment type="caution">
    <text evidence="2">The sequence shown here is derived from an EMBL/GenBank/DDBJ whole genome shotgun (WGS) entry which is preliminary data.</text>
</comment>
<dbReference type="OrthoDB" id="2409458at2"/>
<keyword evidence="1" id="KW-0175">Coiled coil</keyword>